<feature type="domain" description="HTH tetR-type" evidence="3">
    <location>
        <begin position="3"/>
        <end position="63"/>
    </location>
</feature>
<dbReference type="PROSITE" id="PS50977">
    <property type="entry name" value="HTH_TETR_2"/>
    <property type="match status" value="1"/>
</dbReference>
<dbReference type="PANTHER" id="PTHR43479">
    <property type="entry name" value="ACREF/ENVCD OPERON REPRESSOR-RELATED"/>
    <property type="match status" value="1"/>
</dbReference>
<evidence type="ECO:0000313" key="4">
    <source>
        <dbReference type="EMBL" id="BEP29302.1"/>
    </source>
</evidence>
<sequence>MSDVTKKALAKSLKKIMLNKPLDKITINDITSESGFNRRTLYYHFQDIYDLLEWTLKTEISDILGKNKTYNTWQKGFLELLNYLNDNKKIILNIYATINRDYIESHLISDVTVLILNVINEVSSNLEVSDISKNKIAKFYEIALVGIILDWIKNKMETDPKVIVEDLDIILDGDIYNALCKYKENEG</sequence>
<keyword evidence="1 2" id="KW-0238">DNA-binding</keyword>
<reference evidence="4 5" key="1">
    <citation type="submission" date="2023-08" db="EMBL/GenBank/DDBJ databases">
        <title>Helicovermis profunda gen. nov., sp. nov., a novel mesophilic, fermentative bacterium within the Bacillota from a deep-sea hydrothermal vent chimney.</title>
        <authorList>
            <person name="Miyazaki U."/>
            <person name="Mizutani D."/>
            <person name="Hashimoto Y."/>
            <person name="Tame A."/>
            <person name="Sawayama S."/>
            <person name="Miyazaki J."/>
            <person name="Takai K."/>
            <person name="Nakagawa S."/>
        </authorList>
    </citation>
    <scope>NUCLEOTIDE SEQUENCE [LARGE SCALE GENOMIC DNA]</scope>
    <source>
        <strain evidence="4 5">S502</strain>
    </source>
</reference>
<dbReference type="PANTHER" id="PTHR43479:SF7">
    <property type="entry name" value="TETR-FAMILY TRANSCRIPTIONAL REGULATOR"/>
    <property type="match status" value="1"/>
</dbReference>
<proteinExistence type="predicted"/>
<evidence type="ECO:0000256" key="1">
    <source>
        <dbReference type="ARBA" id="ARBA00023125"/>
    </source>
</evidence>
<accession>A0AAU9E979</accession>
<evidence type="ECO:0000259" key="3">
    <source>
        <dbReference type="PROSITE" id="PS50977"/>
    </source>
</evidence>
<evidence type="ECO:0000256" key="2">
    <source>
        <dbReference type="PROSITE-ProRule" id="PRU00335"/>
    </source>
</evidence>
<dbReference type="Proteomes" id="UP001321786">
    <property type="component" value="Chromosome"/>
</dbReference>
<dbReference type="RefSeq" id="WP_338534947.1">
    <property type="nucleotide sequence ID" value="NZ_AP028654.1"/>
</dbReference>
<dbReference type="InterPro" id="IPR001647">
    <property type="entry name" value="HTH_TetR"/>
</dbReference>
<dbReference type="Pfam" id="PF00440">
    <property type="entry name" value="TetR_N"/>
    <property type="match status" value="1"/>
</dbReference>
<dbReference type="InterPro" id="IPR050624">
    <property type="entry name" value="HTH-type_Tx_Regulator"/>
</dbReference>
<dbReference type="KEGG" id="hprf:HLPR_16330"/>
<feature type="DNA-binding region" description="H-T-H motif" evidence="2">
    <location>
        <begin position="26"/>
        <end position="45"/>
    </location>
</feature>
<organism evidence="4 5">
    <name type="scientific">Helicovermis profundi</name>
    <dbReference type="NCBI Taxonomy" id="3065157"/>
    <lineage>
        <taxon>Bacteria</taxon>
        <taxon>Bacillati</taxon>
        <taxon>Bacillota</taxon>
        <taxon>Clostridia</taxon>
        <taxon>Helicovermis</taxon>
    </lineage>
</organism>
<dbReference type="SUPFAM" id="SSF46689">
    <property type="entry name" value="Homeodomain-like"/>
    <property type="match status" value="1"/>
</dbReference>
<dbReference type="Pfam" id="PF14278">
    <property type="entry name" value="TetR_C_8"/>
    <property type="match status" value="1"/>
</dbReference>
<name>A0AAU9E979_9FIRM</name>
<keyword evidence="5" id="KW-1185">Reference proteome</keyword>
<evidence type="ECO:0000313" key="5">
    <source>
        <dbReference type="Proteomes" id="UP001321786"/>
    </source>
</evidence>
<dbReference type="EMBL" id="AP028654">
    <property type="protein sequence ID" value="BEP29302.1"/>
    <property type="molecule type" value="Genomic_DNA"/>
</dbReference>
<dbReference type="InterPro" id="IPR009057">
    <property type="entry name" value="Homeodomain-like_sf"/>
</dbReference>
<protein>
    <submittedName>
        <fullName evidence="4">TetR/AcrR family transcriptional regulator</fullName>
    </submittedName>
</protein>
<dbReference type="AlphaFoldDB" id="A0AAU9E979"/>
<dbReference type="InterPro" id="IPR039532">
    <property type="entry name" value="TetR_C_Firmicutes"/>
</dbReference>
<gene>
    <name evidence="4" type="ORF">HLPR_16330</name>
</gene>
<dbReference type="Gene3D" id="1.10.357.10">
    <property type="entry name" value="Tetracycline Repressor, domain 2"/>
    <property type="match status" value="1"/>
</dbReference>
<dbReference type="GO" id="GO:0003677">
    <property type="term" value="F:DNA binding"/>
    <property type="evidence" value="ECO:0007669"/>
    <property type="project" value="UniProtKB-UniRule"/>
</dbReference>